<evidence type="ECO:0000256" key="5">
    <source>
        <dbReference type="ARBA" id="ARBA00023136"/>
    </source>
</evidence>
<dbReference type="Proteomes" id="UP000565441">
    <property type="component" value="Unassembled WGS sequence"/>
</dbReference>
<evidence type="ECO:0000256" key="4">
    <source>
        <dbReference type="ARBA" id="ARBA00022989"/>
    </source>
</evidence>
<evidence type="ECO:0000256" key="1">
    <source>
        <dbReference type="ARBA" id="ARBA00004141"/>
    </source>
</evidence>
<feature type="transmembrane region" description="Helical" evidence="6">
    <location>
        <begin position="40"/>
        <end position="60"/>
    </location>
</feature>
<evidence type="ECO:0000256" key="6">
    <source>
        <dbReference type="RuleBase" id="RU367008"/>
    </source>
</evidence>
<name>A0A8H5M1E9_9AGAR</name>
<dbReference type="GO" id="GO:0006487">
    <property type="term" value="P:protein N-linked glycosylation"/>
    <property type="evidence" value="ECO:0007669"/>
    <property type="project" value="UniProtKB-UniRule"/>
</dbReference>
<feature type="transmembrane region" description="Helical" evidence="6">
    <location>
        <begin position="72"/>
        <end position="96"/>
    </location>
</feature>
<dbReference type="OrthoDB" id="2503643at2759"/>
<dbReference type="Pfam" id="PF05251">
    <property type="entry name" value="Ost5"/>
    <property type="match status" value="1"/>
</dbReference>
<comment type="subunit">
    <text evidence="6">Component of the oligosaccharyltransferase (OST) complex.</text>
</comment>
<sequence>MPSSPSRATLSTHTAMSTYASTRALHTALPPFQPLLPVALLPYLAALLLASTFALAFYFSTLPRDTIPIRETAVASTASVLAGFGVVALFCSAGVYV</sequence>
<keyword evidence="4 6" id="KW-1133">Transmembrane helix</keyword>
<comment type="function">
    <text evidence="6">Subunit of the oligosaccharyl transferase (OST) complex that catalyzes the initial transfer of a defined glycan (Glc(3)Man(9)GlcNAc(2) in eukaryotes) from the lipid carrier dolichol-pyrophosphate to an asparagine residue within an Asn-X-Ser/Thr consensus motif in nascent polypeptide chains, the first step in protein N-glycosylation. N-glycosylation occurs cotranslationally and the complex associates with the Sec61 complex at the channel-forming translocon complex that mediates protein translocation across the endoplasmic reticulum (ER). All subunits are required for a maximal enzyme activity.</text>
</comment>
<comment type="subcellular location">
    <subcellularLocation>
        <location evidence="1 6">Membrane</location>
        <topology evidence="1 6">Multi-pass membrane protein</topology>
    </subcellularLocation>
</comment>
<gene>
    <name evidence="7" type="ORF">D9615_006465</name>
</gene>
<reference evidence="7 8" key="1">
    <citation type="journal article" date="2020" name="ISME J.">
        <title>Uncovering the hidden diversity of litter-decomposition mechanisms in mushroom-forming fungi.</title>
        <authorList>
            <person name="Floudas D."/>
            <person name="Bentzer J."/>
            <person name="Ahren D."/>
            <person name="Johansson T."/>
            <person name="Persson P."/>
            <person name="Tunlid A."/>
        </authorList>
    </citation>
    <scope>NUCLEOTIDE SEQUENCE [LARGE SCALE GENOMIC DNA]</scope>
    <source>
        <strain evidence="7 8">CBS 661.87</strain>
    </source>
</reference>
<comment type="similarity">
    <text evidence="2 6">Belongs to the OST5 family.</text>
</comment>
<comment type="caution">
    <text evidence="7">The sequence shown here is derived from an EMBL/GenBank/DDBJ whole genome shotgun (WGS) entry which is preliminary data.</text>
</comment>
<protein>
    <recommendedName>
        <fullName evidence="6">Dolichyl-diphosphooligosaccharide-protein glycosyltransferase subunit OST5</fullName>
    </recommendedName>
</protein>
<keyword evidence="8" id="KW-1185">Reference proteome</keyword>
<evidence type="ECO:0000313" key="8">
    <source>
        <dbReference type="Proteomes" id="UP000565441"/>
    </source>
</evidence>
<dbReference type="GO" id="GO:0008250">
    <property type="term" value="C:oligosaccharyltransferase complex"/>
    <property type="evidence" value="ECO:0007669"/>
    <property type="project" value="UniProtKB-UniRule"/>
</dbReference>
<evidence type="ECO:0000313" key="7">
    <source>
        <dbReference type="EMBL" id="KAF5377287.1"/>
    </source>
</evidence>
<evidence type="ECO:0000256" key="2">
    <source>
        <dbReference type="ARBA" id="ARBA00009825"/>
    </source>
</evidence>
<organism evidence="7 8">
    <name type="scientific">Tricholomella constricta</name>
    <dbReference type="NCBI Taxonomy" id="117010"/>
    <lineage>
        <taxon>Eukaryota</taxon>
        <taxon>Fungi</taxon>
        <taxon>Dikarya</taxon>
        <taxon>Basidiomycota</taxon>
        <taxon>Agaricomycotina</taxon>
        <taxon>Agaricomycetes</taxon>
        <taxon>Agaricomycetidae</taxon>
        <taxon>Agaricales</taxon>
        <taxon>Tricholomatineae</taxon>
        <taxon>Lyophyllaceae</taxon>
        <taxon>Tricholomella</taxon>
    </lineage>
</organism>
<proteinExistence type="inferred from homology"/>
<accession>A0A8H5M1E9</accession>
<keyword evidence="5 6" id="KW-0472">Membrane</keyword>
<dbReference type="InterPro" id="IPR007915">
    <property type="entry name" value="TMEM258/Ost5"/>
</dbReference>
<dbReference type="EMBL" id="JAACJP010000024">
    <property type="protein sequence ID" value="KAF5377287.1"/>
    <property type="molecule type" value="Genomic_DNA"/>
</dbReference>
<evidence type="ECO:0000256" key="3">
    <source>
        <dbReference type="ARBA" id="ARBA00022692"/>
    </source>
</evidence>
<dbReference type="AlphaFoldDB" id="A0A8H5M1E9"/>
<keyword evidence="3 6" id="KW-0812">Transmembrane</keyword>